<keyword evidence="4" id="KW-0449">Lipoprotein</keyword>
<dbReference type="InterPro" id="IPR009009">
    <property type="entry name" value="RlpA-like_DPBB"/>
</dbReference>
<dbReference type="GO" id="GO:0008932">
    <property type="term" value="F:lytic endotransglycosylase activity"/>
    <property type="evidence" value="ECO:0007669"/>
    <property type="project" value="UniProtKB-UniRule"/>
</dbReference>
<dbReference type="PROSITE" id="PS51257">
    <property type="entry name" value="PROKAR_LIPOPROTEIN"/>
    <property type="match status" value="1"/>
</dbReference>
<dbReference type="InterPro" id="IPR034718">
    <property type="entry name" value="RlpA"/>
</dbReference>
<dbReference type="InterPro" id="IPR012997">
    <property type="entry name" value="RplA"/>
</dbReference>
<dbReference type="PANTHER" id="PTHR34183">
    <property type="entry name" value="ENDOLYTIC PEPTIDOGLYCAN TRANSGLYCOSYLASE RLPA"/>
    <property type="match status" value="1"/>
</dbReference>
<evidence type="ECO:0000256" key="3">
    <source>
        <dbReference type="ARBA" id="ARBA00023316"/>
    </source>
</evidence>
<dbReference type="Pfam" id="PF03330">
    <property type="entry name" value="DPBB_1"/>
    <property type="match status" value="1"/>
</dbReference>
<dbReference type="CDD" id="cd22268">
    <property type="entry name" value="DPBB_RlpA-like"/>
    <property type="match status" value="1"/>
</dbReference>
<feature type="region of interest" description="Disordered" evidence="6">
    <location>
        <begin position="29"/>
        <end position="57"/>
    </location>
</feature>
<dbReference type="NCBIfam" id="TIGR00413">
    <property type="entry name" value="rlpA"/>
    <property type="match status" value="1"/>
</dbReference>
<keyword evidence="4" id="KW-0472">Membrane</keyword>
<organism evidence="9 10">
    <name type="scientific">Desulfovibrio psychrotolerans</name>
    <dbReference type="NCBI Taxonomy" id="415242"/>
    <lineage>
        <taxon>Bacteria</taxon>
        <taxon>Pseudomonadati</taxon>
        <taxon>Thermodesulfobacteriota</taxon>
        <taxon>Desulfovibrionia</taxon>
        <taxon>Desulfovibrionales</taxon>
        <taxon>Desulfovibrionaceae</taxon>
        <taxon>Desulfovibrio</taxon>
    </lineage>
</organism>
<feature type="compositionally biased region" description="Pro residues" evidence="6">
    <location>
        <begin position="38"/>
        <end position="54"/>
    </location>
</feature>
<name>A0A7J0BT40_9BACT</name>
<accession>A0A7J0BT40</accession>
<dbReference type="EMBL" id="BLVP01000005">
    <property type="protein sequence ID" value="GFM36332.1"/>
    <property type="molecule type" value="Genomic_DNA"/>
</dbReference>
<dbReference type="GO" id="GO:0042834">
    <property type="term" value="F:peptidoglycan binding"/>
    <property type="evidence" value="ECO:0007669"/>
    <property type="project" value="InterPro"/>
</dbReference>
<dbReference type="Proteomes" id="UP000503820">
    <property type="component" value="Unassembled WGS sequence"/>
</dbReference>
<evidence type="ECO:0000256" key="6">
    <source>
        <dbReference type="SAM" id="MobiDB-lite"/>
    </source>
</evidence>
<comment type="subcellular location">
    <subcellularLocation>
        <location evidence="4">Cell membrane</location>
        <topology evidence="4">Lipid-anchor</topology>
    </subcellularLocation>
</comment>
<proteinExistence type="inferred from homology"/>
<protein>
    <recommendedName>
        <fullName evidence="4">Probable endolytic peptidoglycan transglycosylase RlpA</fullName>
        <ecNumber evidence="4">4.2.2.-</ecNumber>
    </recommendedName>
</protein>
<dbReference type="SUPFAM" id="SSF110997">
    <property type="entry name" value="Sporulation related repeat"/>
    <property type="match status" value="1"/>
</dbReference>
<dbReference type="HAMAP" id="MF_02071">
    <property type="entry name" value="RlpA"/>
    <property type="match status" value="1"/>
</dbReference>
<comment type="similarity">
    <text evidence="4 5">Belongs to the RlpA family.</text>
</comment>
<dbReference type="GO" id="GO:0071555">
    <property type="term" value="P:cell wall organization"/>
    <property type="evidence" value="ECO:0007669"/>
    <property type="project" value="UniProtKB-KW"/>
</dbReference>
<feature type="signal peptide" evidence="7">
    <location>
        <begin position="1"/>
        <end position="21"/>
    </location>
</feature>
<feature type="domain" description="SPOR" evidence="8">
    <location>
        <begin position="220"/>
        <end position="296"/>
    </location>
</feature>
<dbReference type="InterPro" id="IPR036680">
    <property type="entry name" value="SPOR-like_sf"/>
</dbReference>
<keyword evidence="2 4" id="KW-0456">Lyase</keyword>
<dbReference type="GO" id="GO:0000270">
    <property type="term" value="P:peptidoglycan metabolic process"/>
    <property type="evidence" value="ECO:0007669"/>
    <property type="project" value="UniProtKB-UniRule"/>
</dbReference>
<gene>
    <name evidence="4" type="primary">rlpA</name>
    <name evidence="9" type="ORF">DSM19430T_10160</name>
</gene>
<evidence type="ECO:0000259" key="8">
    <source>
        <dbReference type="PROSITE" id="PS51724"/>
    </source>
</evidence>
<dbReference type="SUPFAM" id="SSF50685">
    <property type="entry name" value="Barwin-like endoglucanases"/>
    <property type="match status" value="1"/>
</dbReference>
<sequence length="296" mass="32765">MHRKCLPFLLLATLLMAVALSAGCAKKKISPPETIHRPTPPAVTQPGQPEPLQPPSRWQKPRTYTINGKTYTTMSSAAGFVEDGVASWYGKDFHGRKTANGEVYDMYGMTAAHKLLPFNTPVRVTNLENGRSTILRVNDRGPFIKDRIIDLTYTAAQEIGMAETGTARVRVEALDNFNDTSNTFAEANIADEPAARSSSFSLTTQAVAAQPRPAARPESFLPEGRYFVQIGAFGKKENAENLVRTMQQSNKPSRMVYDENSGMWRVQVGPFARVDVAENTRNELVYVNDKSFIFAD</sequence>
<dbReference type="InterPro" id="IPR036908">
    <property type="entry name" value="RlpA-like_sf"/>
</dbReference>
<evidence type="ECO:0000256" key="5">
    <source>
        <dbReference type="RuleBase" id="RU003495"/>
    </source>
</evidence>
<keyword evidence="3 4" id="KW-0961">Cell wall biogenesis/degradation</keyword>
<keyword evidence="1 7" id="KW-0732">Signal</keyword>
<evidence type="ECO:0000256" key="1">
    <source>
        <dbReference type="ARBA" id="ARBA00022729"/>
    </source>
</evidence>
<comment type="caution">
    <text evidence="9">The sequence shown here is derived from an EMBL/GenBank/DDBJ whole genome shotgun (WGS) entry which is preliminary data.</text>
</comment>
<evidence type="ECO:0000256" key="2">
    <source>
        <dbReference type="ARBA" id="ARBA00023239"/>
    </source>
</evidence>
<keyword evidence="10" id="KW-1185">Reference proteome</keyword>
<evidence type="ECO:0000256" key="7">
    <source>
        <dbReference type="SAM" id="SignalP"/>
    </source>
</evidence>
<dbReference type="InterPro" id="IPR007730">
    <property type="entry name" value="SPOR-like_dom"/>
</dbReference>
<dbReference type="RefSeq" id="WP_243451269.1">
    <property type="nucleotide sequence ID" value="NZ_BLVP01000005.1"/>
</dbReference>
<dbReference type="AlphaFoldDB" id="A0A7J0BT40"/>
<keyword evidence="4" id="KW-1003">Cell membrane</keyword>
<dbReference type="EC" id="4.2.2.-" evidence="4"/>
<dbReference type="PROSITE" id="PS51724">
    <property type="entry name" value="SPOR"/>
    <property type="match status" value="1"/>
</dbReference>
<dbReference type="PANTHER" id="PTHR34183:SF1">
    <property type="entry name" value="ENDOLYTIC PEPTIDOGLYCAN TRANSGLYCOSYLASE RLPA"/>
    <property type="match status" value="1"/>
</dbReference>
<evidence type="ECO:0000313" key="10">
    <source>
        <dbReference type="Proteomes" id="UP000503820"/>
    </source>
</evidence>
<keyword evidence="4" id="KW-0564">Palmitate</keyword>
<comment type="function">
    <text evidence="4">Lytic transglycosylase with a strong preference for naked glycan strands that lack stem peptides.</text>
</comment>
<evidence type="ECO:0000313" key="9">
    <source>
        <dbReference type="EMBL" id="GFM36332.1"/>
    </source>
</evidence>
<dbReference type="Pfam" id="PF05036">
    <property type="entry name" value="SPOR"/>
    <property type="match status" value="1"/>
</dbReference>
<dbReference type="GO" id="GO:0005886">
    <property type="term" value="C:plasma membrane"/>
    <property type="evidence" value="ECO:0007669"/>
    <property type="project" value="UniProtKB-SubCell"/>
</dbReference>
<reference evidence="9 10" key="1">
    <citation type="submission" date="2020-05" db="EMBL/GenBank/DDBJ databases">
        <title>Draft genome sequence of Desulfovibrio psychrotolerans JS1T.</title>
        <authorList>
            <person name="Ueno A."/>
            <person name="Tamazawa S."/>
            <person name="Tamamura S."/>
            <person name="Murakami T."/>
            <person name="Kiyama T."/>
            <person name="Inomata H."/>
            <person name="Amano Y."/>
            <person name="Miyakawa K."/>
            <person name="Tamaki H."/>
            <person name="Naganuma T."/>
            <person name="Kaneko K."/>
        </authorList>
    </citation>
    <scope>NUCLEOTIDE SEQUENCE [LARGE SCALE GENOMIC DNA]</scope>
    <source>
        <strain evidence="9 10">JS1</strain>
    </source>
</reference>
<dbReference type="Gene3D" id="2.40.40.10">
    <property type="entry name" value="RlpA-like domain"/>
    <property type="match status" value="1"/>
</dbReference>
<feature type="chain" id="PRO_5029988345" description="Probable endolytic peptidoglycan transglycosylase RlpA" evidence="7">
    <location>
        <begin position="22"/>
        <end position="296"/>
    </location>
</feature>
<dbReference type="Gene3D" id="3.30.70.1070">
    <property type="entry name" value="Sporulation related repeat"/>
    <property type="match status" value="1"/>
</dbReference>
<evidence type="ECO:0000256" key="4">
    <source>
        <dbReference type="HAMAP-Rule" id="MF_02071"/>
    </source>
</evidence>